<gene>
    <name evidence="3" type="ORF">SAMN06297144_1604</name>
</gene>
<evidence type="ECO:0000313" key="3">
    <source>
        <dbReference type="EMBL" id="SOB86498.1"/>
    </source>
</evidence>
<dbReference type="InterPro" id="IPR015797">
    <property type="entry name" value="NUDIX_hydrolase-like_dom_sf"/>
</dbReference>
<dbReference type="AlphaFoldDB" id="A0A285QYF1"/>
<dbReference type="PANTHER" id="PTHR11839:SF1">
    <property type="entry name" value="ADP-SUGAR PYROPHOSPHATASE"/>
    <property type="match status" value="1"/>
</dbReference>
<feature type="domain" description="Nudix hydrolase" evidence="2">
    <location>
        <begin position="30"/>
        <end position="167"/>
    </location>
</feature>
<name>A0A285QYF1_9SPHN</name>
<dbReference type="Gene3D" id="3.90.79.10">
    <property type="entry name" value="Nucleoside Triphosphate Pyrophosphohydrolase"/>
    <property type="match status" value="1"/>
</dbReference>
<proteinExistence type="predicted"/>
<dbReference type="GO" id="GO:0019693">
    <property type="term" value="P:ribose phosphate metabolic process"/>
    <property type="evidence" value="ECO:0007669"/>
    <property type="project" value="TreeGrafter"/>
</dbReference>
<keyword evidence="4" id="KW-1185">Reference proteome</keyword>
<accession>A0A285QYF1</accession>
<dbReference type="SUPFAM" id="SSF55811">
    <property type="entry name" value="Nudix"/>
    <property type="match status" value="1"/>
</dbReference>
<dbReference type="InterPro" id="IPR000086">
    <property type="entry name" value="NUDIX_hydrolase_dom"/>
</dbReference>
<keyword evidence="1" id="KW-0378">Hydrolase</keyword>
<dbReference type="GO" id="GO:0016787">
    <property type="term" value="F:hydrolase activity"/>
    <property type="evidence" value="ECO:0007669"/>
    <property type="project" value="UniProtKB-KW"/>
</dbReference>
<evidence type="ECO:0000313" key="4">
    <source>
        <dbReference type="Proteomes" id="UP000219494"/>
    </source>
</evidence>
<reference evidence="3 4" key="1">
    <citation type="submission" date="2017-07" db="EMBL/GenBank/DDBJ databases">
        <authorList>
            <person name="Sun Z.S."/>
            <person name="Albrecht U."/>
            <person name="Echele G."/>
            <person name="Lee C.C."/>
        </authorList>
    </citation>
    <scope>NUCLEOTIDE SEQUENCE [LARGE SCALE GENOMIC DNA]</scope>
    <source>
        <strain evidence="3 4">CGMCC 1.12672</strain>
    </source>
</reference>
<dbReference type="EMBL" id="OBMI01000002">
    <property type="protein sequence ID" value="SOB86498.1"/>
    <property type="molecule type" value="Genomic_DNA"/>
</dbReference>
<sequence>MSDAPDEVMWAGKYLAAKRCGPWEYATRQGDGRAAVLLAIDDEDHVLLVDQYRVPLGRRSLELPAGLVGDDVADEGVEAAAARELEEETGYRASRLDIIGDFASSPGMTSETFTLVRASGLTRVGDGGGVAGEGITVHRVPVSEVAAYVAERRAEGFAIDVRILVLLGTLVLPTTVRPE</sequence>
<organism evidence="3 4">
    <name type="scientific">Sphingomonas guangdongensis</name>
    <dbReference type="NCBI Taxonomy" id="1141890"/>
    <lineage>
        <taxon>Bacteria</taxon>
        <taxon>Pseudomonadati</taxon>
        <taxon>Pseudomonadota</taxon>
        <taxon>Alphaproteobacteria</taxon>
        <taxon>Sphingomonadales</taxon>
        <taxon>Sphingomonadaceae</taxon>
        <taxon>Sphingomonas</taxon>
    </lineage>
</organism>
<dbReference type="Proteomes" id="UP000219494">
    <property type="component" value="Unassembled WGS sequence"/>
</dbReference>
<dbReference type="PROSITE" id="PS51462">
    <property type="entry name" value="NUDIX"/>
    <property type="match status" value="1"/>
</dbReference>
<evidence type="ECO:0000256" key="1">
    <source>
        <dbReference type="ARBA" id="ARBA00022801"/>
    </source>
</evidence>
<protein>
    <submittedName>
        <fullName evidence="3">ADP-ribose pyrophosphatase</fullName>
    </submittedName>
</protein>
<evidence type="ECO:0000259" key="2">
    <source>
        <dbReference type="PROSITE" id="PS51462"/>
    </source>
</evidence>
<dbReference type="Pfam" id="PF00293">
    <property type="entry name" value="NUDIX"/>
    <property type="match status" value="1"/>
</dbReference>
<dbReference type="PANTHER" id="PTHR11839">
    <property type="entry name" value="UDP/ADP-SUGAR PYROPHOSPHATASE"/>
    <property type="match status" value="1"/>
</dbReference>
<dbReference type="GO" id="GO:0006753">
    <property type="term" value="P:nucleoside phosphate metabolic process"/>
    <property type="evidence" value="ECO:0007669"/>
    <property type="project" value="TreeGrafter"/>
</dbReference>